<accession>A0A1F8F3M7</accession>
<organism evidence="1 2">
    <name type="scientific">Candidatus Yanofskybacteria bacterium RIFCSPHIGHO2_01_FULL_45_42</name>
    <dbReference type="NCBI Taxonomy" id="1802671"/>
    <lineage>
        <taxon>Bacteria</taxon>
        <taxon>Candidatus Yanofskyibacteriota</taxon>
    </lineage>
</organism>
<evidence type="ECO:0000313" key="2">
    <source>
        <dbReference type="Proteomes" id="UP000178023"/>
    </source>
</evidence>
<dbReference type="EMBL" id="MGJL01000033">
    <property type="protein sequence ID" value="OGN06869.1"/>
    <property type="molecule type" value="Genomic_DNA"/>
</dbReference>
<proteinExistence type="predicted"/>
<protein>
    <submittedName>
        <fullName evidence="1">Uncharacterized protein</fullName>
    </submittedName>
</protein>
<dbReference type="AlphaFoldDB" id="A0A1F8F3M7"/>
<reference evidence="1 2" key="1">
    <citation type="journal article" date="2016" name="Nat. Commun.">
        <title>Thousands of microbial genomes shed light on interconnected biogeochemical processes in an aquifer system.</title>
        <authorList>
            <person name="Anantharaman K."/>
            <person name="Brown C.T."/>
            <person name="Hug L.A."/>
            <person name="Sharon I."/>
            <person name="Castelle C.J."/>
            <person name="Probst A.J."/>
            <person name="Thomas B.C."/>
            <person name="Singh A."/>
            <person name="Wilkins M.J."/>
            <person name="Karaoz U."/>
            <person name="Brodie E.L."/>
            <person name="Williams K.H."/>
            <person name="Hubbard S.S."/>
            <person name="Banfield J.F."/>
        </authorList>
    </citation>
    <scope>NUCLEOTIDE SEQUENCE [LARGE SCALE GENOMIC DNA]</scope>
</reference>
<evidence type="ECO:0000313" key="1">
    <source>
        <dbReference type="EMBL" id="OGN06869.1"/>
    </source>
</evidence>
<name>A0A1F8F3M7_9BACT</name>
<sequence length="108" mass="12528">MKTTLAGFLTTKLYLRKQESKSPLIAVTDKLRLGLEIKNINEILEKFLKLFDDTSGRDFTSEEQKTANKLREELNEIGLQMVDAKVFHTKEGNREMEIIFYDYLGLPN</sequence>
<gene>
    <name evidence="1" type="ORF">A2750_02865</name>
</gene>
<comment type="caution">
    <text evidence="1">The sequence shown here is derived from an EMBL/GenBank/DDBJ whole genome shotgun (WGS) entry which is preliminary data.</text>
</comment>
<dbReference type="Proteomes" id="UP000178023">
    <property type="component" value="Unassembled WGS sequence"/>
</dbReference>